<dbReference type="Proteomes" id="UP000824074">
    <property type="component" value="Unassembled WGS sequence"/>
</dbReference>
<evidence type="ECO:0000313" key="1">
    <source>
        <dbReference type="EMBL" id="HIU40325.1"/>
    </source>
</evidence>
<dbReference type="Gene3D" id="1.20.58.1290">
    <property type="entry name" value="CarD-like, C-terminal domain"/>
    <property type="match status" value="1"/>
</dbReference>
<dbReference type="InterPro" id="IPR042215">
    <property type="entry name" value="CarD-like_C"/>
</dbReference>
<accession>A0A9D1IME8</accession>
<dbReference type="Gene3D" id="2.40.10.170">
    <property type="match status" value="1"/>
</dbReference>
<comment type="caution">
    <text evidence="1">The sequence shown here is derived from an EMBL/GenBank/DDBJ whole genome shotgun (WGS) entry which is preliminary data.</text>
</comment>
<sequence length="164" mass="19461">MFEKGSYVIYKRDVCKIADIFKSKVNNMEYYRLSPISDESLIINVPTDNKNGYLKRLLTKEEIEKLIDNIPNIMPVEADSHLLDNIYKELFHSGNHEDLIKIIKTTYLRNKHRKEAKRSIGQKDDEYFKKAERYLYNEFSVVLGLDFDETKKYVIDKVKENVKD</sequence>
<gene>
    <name evidence="1" type="ORF">IAB68_03410</name>
</gene>
<name>A0A9D1IME8_9FIRM</name>
<dbReference type="AlphaFoldDB" id="A0A9D1IME8"/>
<evidence type="ECO:0000313" key="2">
    <source>
        <dbReference type="Proteomes" id="UP000824074"/>
    </source>
</evidence>
<reference evidence="1" key="1">
    <citation type="submission" date="2020-10" db="EMBL/GenBank/DDBJ databases">
        <authorList>
            <person name="Gilroy R."/>
        </authorList>
    </citation>
    <scope>NUCLEOTIDE SEQUENCE</scope>
    <source>
        <strain evidence="1">CHK193-30670</strain>
    </source>
</reference>
<protein>
    <submittedName>
        <fullName evidence="1">CarD family transcriptional regulator</fullName>
    </submittedName>
</protein>
<reference evidence="1" key="2">
    <citation type="journal article" date="2021" name="PeerJ">
        <title>Extensive microbial diversity within the chicken gut microbiome revealed by metagenomics and culture.</title>
        <authorList>
            <person name="Gilroy R."/>
            <person name="Ravi A."/>
            <person name="Getino M."/>
            <person name="Pursley I."/>
            <person name="Horton D.L."/>
            <person name="Alikhan N.F."/>
            <person name="Baker D."/>
            <person name="Gharbi K."/>
            <person name="Hall N."/>
            <person name="Watson M."/>
            <person name="Adriaenssens E.M."/>
            <person name="Foster-Nyarko E."/>
            <person name="Jarju S."/>
            <person name="Secka A."/>
            <person name="Antonio M."/>
            <person name="Oren A."/>
            <person name="Chaudhuri R.R."/>
            <person name="La Ragione R."/>
            <person name="Hildebrand F."/>
            <person name="Pallen M.J."/>
        </authorList>
    </citation>
    <scope>NUCLEOTIDE SEQUENCE</scope>
    <source>
        <strain evidence="1">CHK193-30670</strain>
    </source>
</reference>
<dbReference type="EMBL" id="DVMT01000033">
    <property type="protein sequence ID" value="HIU40325.1"/>
    <property type="molecule type" value="Genomic_DNA"/>
</dbReference>
<organism evidence="1 2">
    <name type="scientific">Candidatus Aphodocola excrementigallinarum</name>
    <dbReference type="NCBI Taxonomy" id="2840670"/>
    <lineage>
        <taxon>Bacteria</taxon>
        <taxon>Bacillati</taxon>
        <taxon>Bacillota</taxon>
        <taxon>Bacilli</taxon>
        <taxon>Candidatus Aphodocola</taxon>
    </lineage>
</organism>
<proteinExistence type="predicted"/>